<dbReference type="EMBL" id="JAUJYN010000001">
    <property type="protein sequence ID" value="KAK1279834.1"/>
    <property type="molecule type" value="Genomic_DNA"/>
</dbReference>
<dbReference type="Pfam" id="PF25819">
    <property type="entry name" value="Nal1_C"/>
    <property type="match status" value="2"/>
</dbReference>
<keyword evidence="4" id="KW-1185">Reference proteome</keyword>
<feature type="domain" description="Nal1 C-terminal" evidence="2">
    <location>
        <begin position="92"/>
        <end position="243"/>
    </location>
</feature>
<protein>
    <recommendedName>
        <fullName evidence="2">Nal1 C-terminal domain-containing protein</fullName>
    </recommendedName>
</protein>
<evidence type="ECO:0000313" key="3">
    <source>
        <dbReference type="EMBL" id="KAK1279834.1"/>
    </source>
</evidence>
<gene>
    <name evidence="3" type="ORF">QJS04_geneDACA022954</name>
</gene>
<name>A0AAV9BUH8_ACOGR</name>
<dbReference type="PANTHER" id="PTHR31521:SF2">
    <property type="entry name" value="EXPRESSED PROTEIN"/>
    <property type="match status" value="1"/>
</dbReference>
<feature type="domain" description="Nal1 C-terminal" evidence="2">
    <location>
        <begin position="245"/>
        <end position="297"/>
    </location>
</feature>
<accession>A0AAV9BUH8</accession>
<dbReference type="PANTHER" id="PTHR31521">
    <property type="entry name" value="EXPRESSED PROTEIN"/>
    <property type="match status" value="1"/>
</dbReference>
<reference evidence="3" key="1">
    <citation type="journal article" date="2023" name="Nat. Commun.">
        <title>Diploid and tetraploid genomes of Acorus and the evolution of monocots.</title>
        <authorList>
            <person name="Ma L."/>
            <person name="Liu K.W."/>
            <person name="Li Z."/>
            <person name="Hsiao Y.Y."/>
            <person name="Qi Y."/>
            <person name="Fu T."/>
            <person name="Tang G.D."/>
            <person name="Zhang D."/>
            <person name="Sun W.H."/>
            <person name="Liu D.K."/>
            <person name="Li Y."/>
            <person name="Chen G.Z."/>
            <person name="Liu X.D."/>
            <person name="Liao X.Y."/>
            <person name="Jiang Y.T."/>
            <person name="Yu X."/>
            <person name="Hao Y."/>
            <person name="Huang J."/>
            <person name="Zhao X.W."/>
            <person name="Ke S."/>
            <person name="Chen Y.Y."/>
            <person name="Wu W.L."/>
            <person name="Hsu J.L."/>
            <person name="Lin Y.F."/>
            <person name="Huang M.D."/>
            <person name="Li C.Y."/>
            <person name="Huang L."/>
            <person name="Wang Z.W."/>
            <person name="Zhao X."/>
            <person name="Zhong W.Y."/>
            <person name="Peng D.H."/>
            <person name="Ahmad S."/>
            <person name="Lan S."/>
            <person name="Zhang J.S."/>
            <person name="Tsai W.C."/>
            <person name="Van de Peer Y."/>
            <person name="Liu Z.J."/>
        </authorList>
    </citation>
    <scope>NUCLEOTIDE SEQUENCE</scope>
    <source>
        <strain evidence="3">SCP</strain>
    </source>
</reference>
<reference evidence="3" key="2">
    <citation type="submission" date="2023-06" db="EMBL/GenBank/DDBJ databases">
        <authorList>
            <person name="Ma L."/>
            <person name="Liu K.-W."/>
            <person name="Li Z."/>
            <person name="Hsiao Y.-Y."/>
            <person name="Qi Y."/>
            <person name="Fu T."/>
            <person name="Tang G."/>
            <person name="Zhang D."/>
            <person name="Sun W.-H."/>
            <person name="Liu D.-K."/>
            <person name="Li Y."/>
            <person name="Chen G.-Z."/>
            <person name="Liu X.-D."/>
            <person name="Liao X.-Y."/>
            <person name="Jiang Y.-T."/>
            <person name="Yu X."/>
            <person name="Hao Y."/>
            <person name="Huang J."/>
            <person name="Zhao X.-W."/>
            <person name="Ke S."/>
            <person name="Chen Y.-Y."/>
            <person name="Wu W.-L."/>
            <person name="Hsu J.-L."/>
            <person name="Lin Y.-F."/>
            <person name="Huang M.-D."/>
            <person name="Li C.-Y."/>
            <person name="Huang L."/>
            <person name="Wang Z.-W."/>
            <person name="Zhao X."/>
            <person name="Zhong W.-Y."/>
            <person name="Peng D.-H."/>
            <person name="Ahmad S."/>
            <person name="Lan S."/>
            <person name="Zhang J.-S."/>
            <person name="Tsai W.-C."/>
            <person name="Van De Peer Y."/>
            <person name="Liu Z.-J."/>
        </authorList>
    </citation>
    <scope>NUCLEOTIDE SEQUENCE</scope>
    <source>
        <strain evidence="3">SCP</strain>
        <tissue evidence="3">Leaves</tissue>
    </source>
</reference>
<feature type="compositionally biased region" description="Basic and acidic residues" evidence="1">
    <location>
        <begin position="386"/>
        <end position="396"/>
    </location>
</feature>
<organism evidence="3 4">
    <name type="scientific">Acorus gramineus</name>
    <name type="common">Dwarf sweet flag</name>
    <dbReference type="NCBI Taxonomy" id="55184"/>
    <lineage>
        <taxon>Eukaryota</taxon>
        <taxon>Viridiplantae</taxon>
        <taxon>Streptophyta</taxon>
        <taxon>Embryophyta</taxon>
        <taxon>Tracheophyta</taxon>
        <taxon>Spermatophyta</taxon>
        <taxon>Magnoliopsida</taxon>
        <taxon>Liliopsida</taxon>
        <taxon>Acoraceae</taxon>
        <taxon>Acorus</taxon>
    </lineage>
</organism>
<dbReference type="AlphaFoldDB" id="A0AAV9BUH8"/>
<proteinExistence type="predicted"/>
<evidence type="ECO:0000256" key="1">
    <source>
        <dbReference type="SAM" id="MobiDB-lite"/>
    </source>
</evidence>
<sequence>MHGAAEGRANYFGNLQKDVLPATLDRLPKGQQATTLLELMTIRAFHSKILRRYSLGTAIGFRIRKGTLTDIPAILVFVARKVHRQWLSDIQCLPSALEVASQETYGTLGAIVKSRTGGRQVGFLTNRHVAVDLDYPNQKMFHPLPPNLGPGVYLGAVERATSFITDDLWYGIFAGTNPETFVRADGAFIPFADNFVMSNVTTSVNSVGEIGDVKVIDLQSAINSLIGRQVMKVGRSSGLTTGTDGDRPHPIGIIWGGTANRGRLKLKSGHGPENWTSGVDLGRLLDLLELDLITTSEGLQAAIQEKSALAVAMDSTVGESSPMEGTLTVPKDKMEKIYEPLGLNIQHFPIEGGSGSGTKFQEDGIDVSPNVEHQFIPSLLTMSPMHRDQQEEDNSKSKNLSALRNLSDEDLSVSLQLGDRESKRQRSDSTLDINA</sequence>
<feature type="region of interest" description="Disordered" evidence="1">
    <location>
        <begin position="386"/>
        <end position="435"/>
    </location>
</feature>
<dbReference type="InterPro" id="IPR057904">
    <property type="entry name" value="Nal1_C"/>
</dbReference>
<evidence type="ECO:0000259" key="2">
    <source>
        <dbReference type="Pfam" id="PF25819"/>
    </source>
</evidence>
<dbReference type="Proteomes" id="UP001179952">
    <property type="component" value="Unassembled WGS sequence"/>
</dbReference>
<dbReference type="InterPro" id="IPR057906">
    <property type="entry name" value="Nal1"/>
</dbReference>
<comment type="caution">
    <text evidence="3">The sequence shown here is derived from an EMBL/GenBank/DDBJ whole genome shotgun (WGS) entry which is preliminary data.</text>
</comment>
<feature type="compositionally biased region" description="Basic and acidic residues" evidence="1">
    <location>
        <begin position="418"/>
        <end position="429"/>
    </location>
</feature>
<evidence type="ECO:0000313" key="4">
    <source>
        <dbReference type="Proteomes" id="UP001179952"/>
    </source>
</evidence>